<dbReference type="SUPFAM" id="SSF103473">
    <property type="entry name" value="MFS general substrate transporter"/>
    <property type="match status" value="1"/>
</dbReference>
<feature type="transmembrane region" description="Helical" evidence="2">
    <location>
        <begin position="110"/>
        <end position="131"/>
    </location>
</feature>
<dbReference type="InterPro" id="IPR011701">
    <property type="entry name" value="MFS"/>
</dbReference>
<dbReference type="Proteomes" id="UP000036403">
    <property type="component" value="Unassembled WGS sequence"/>
</dbReference>
<evidence type="ECO:0000256" key="2">
    <source>
        <dbReference type="SAM" id="Phobius"/>
    </source>
</evidence>
<dbReference type="InterPro" id="IPR036259">
    <property type="entry name" value="MFS_trans_sf"/>
</dbReference>
<dbReference type="EMBL" id="LBMM01026905">
    <property type="protein sequence ID" value="KMQ82268.1"/>
    <property type="molecule type" value="Genomic_DNA"/>
</dbReference>
<keyword evidence="2" id="KW-0812">Transmembrane</keyword>
<feature type="transmembrane region" description="Helical" evidence="2">
    <location>
        <begin position="51"/>
        <end position="73"/>
    </location>
</feature>
<dbReference type="PANTHER" id="PTHR23518:SF2">
    <property type="entry name" value="MAJOR FACILITATOR SUPERFAMILY TRANSPORTER"/>
    <property type="match status" value="1"/>
</dbReference>
<accession>A0A0J7JVK2</accession>
<feature type="domain" description="Major facilitator superfamily (MFS) profile" evidence="3">
    <location>
        <begin position="1"/>
        <end position="141"/>
    </location>
</feature>
<dbReference type="Pfam" id="PF07690">
    <property type="entry name" value="MFS_1"/>
    <property type="match status" value="1"/>
</dbReference>
<sequence>MVAMNLVYACSAYPFGKLSDRMSHEGLLKAGLLVLIAADLVLALSDHWGGVLFGVALWGVHMGMTQGLLAAMVAHTAPAHLRGTAFGMFNLISGVALLLASLGAGTLWELFGSASTFYAGALICVVTLIGMKLAPFGERRP</sequence>
<feature type="transmembrane region" description="Helical" evidence="2">
    <location>
        <begin position="85"/>
        <end position="104"/>
    </location>
</feature>
<keyword evidence="2" id="KW-1133">Transmembrane helix</keyword>
<dbReference type="AlphaFoldDB" id="A0A0J7JVK2"/>
<evidence type="ECO:0000259" key="3">
    <source>
        <dbReference type="PROSITE" id="PS50850"/>
    </source>
</evidence>
<evidence type="ECO:0000313" key="5">
    <source>
        <dbReference type="Proteomes" id="UP000036403"/>
    </source>
</evidence>
<organism evidence="4 5">
    <name type="scientific">Lasius niger</name>
    <name type="common">Black garden ant</name>
    <dbReference type="NCBI Taxonomy" id="67767"/>
    <lineage>
        <taxon>Eukaryota</taxon>
        <taxon>Metazoa</taxon>
        <taxon>Ecdysozoa</taxon>
        <taxon>Arthropoda</taxon>
        <taxon>Hexapoda</taxon>
        <taxon>Insecta</taxon>
        <taxon>Pterygota</taxon>
        <taxon>Neoptera</taxon>
        <taxon>Endopterygota</taxon>
        <taxon>Hymenoptera</taxon>
        <taxon>Apocrita</taxon>
        <taxon>Aculeata</taxon>
        <taxon>Formicoidea</taxon>
        <taxon>Formicidae</taxon>
        <taxon>Formicinae</taxon>
        <taxon>Lasius</taxon>
        <taxon>Lasius</taxon>
    </lineage>
</organism>
<comment type="caution">
    <text evidence="4">The sequence shown here is derived from an EMBL/GenBank/DDBJ whole genome shotgun (WGS) entry which is preliminary data.</text>
</comment>
<feature type="transmembrane region" description="Helical" evidence="2">
    <location>
        <begin position="27"/>
        <end position="45"/>
    </location>
</feature>
<dbReference type="PROSITE" id="PS50850">
    <property type="entry name" value="MFS"/>
    <property type="match status" value="1"/>
</dbReference>
<dbReference type="InterPro" id="IPR020846">
    <property type="entry name" value="MFS_dom"/>
</dbReference>
<dbReference type="PANTHER" id="PTHR23518">
    <property type="entry name" value="C-METHYLTRANSFERASE"/>
    <property type="match status" value="1"/>
</dbReference>
<proteinExistence type="predicted"/>
<keyword evidence="2" id="KW-0472">Membrane</keyword>
<dbReference type="Gene3D" id="1.20.1250.20">
    <property type="entry name" value="MFS general substrate transporter like domains"/>
    <property type="match status" value="1"/>
</dbReference>
<comment type="subcellular location">
    <subcellularLocation>
        <location evidence="1">Membrane</location>
        <topology evidence="1">Multi-pass membrane protein</topology>
    </subcellularLocation>
</comment>
<reference evidence="4 5" key="1">
    <citation type="submission" date="2015-04" db="EMBL/GenBank/DDBJ databases">
        <title>Lasius niger genome sequencing.</title>
        <authorList>
            <person name="Konorov E.A."/>
            <person name="Nikitin M.A."/>
            <person name="Kirill M.V."/>
            <person name="Chang P."/>
        </authorList>
    </citation>
    <scope>NUCLEOTIDE SEQUENCE [LARGE SCALE GENOMIC DNA]</scope>
    <source>
        <tissue evidence="4">Whole</tissue>
    </source>
</reference>
<protein>
    <submittedName>
        <fullName evidence="4">Major facilitator superfamily protein</fullName>
    </submittedName>
</protein>
<evidence type="ECO:0000256" key="1">
    <source>
        <dbReference type="ARBA" id="ARBA00004141"/>
    </source>
</evidence>
<dbReference type="OrthoDB" id="5593012at2759"/>
<name>A0A0J7JVK2_LASNI</name>
<dbReference type="PaxDb" id="67767-A0A0J7JVK2"/>
<dbReference type="GO" id="GO:0022857">
    <property type="term" value="F:transmembrane transporter activity"/>
    <property type="evidence" value="ECO:0007669"/>
    <property type="project" value="InterPro"/>
</dbReference>
<evidence type="ECO:0000313" key="4">
    <source>
        <dbReference type="EMBL" id="KMQ82268.1"/>
    </source>
</evidence>
<keyword evidence="5" id="KW-1185">Reference proteome</keyword>
<gene>
    <name evidence="4" type="ORF">RF55_23599</name>
</gene>
<dbReference type="GO" id="GO:0016020">
    <property type="term" value="C:membrane"/>
    <property type="evidence" value="ECO:0007669"/>
    <property type="project" value="UniProtKB-SubCell"/>
</dbReference>